<keyword evidence="1" id="KW-1185">Reference proteome</keyword>
<dbReference type="RefSeq" id="XP_030985676.1">
    <property type="nucleotide sequence ID" value="XM_031124803.1"/>
</dbReference>
<gene>
    <name evidence="2" type="ORF">PgNI_04760</name>
</gene>
<evidence type="ECO:0000313" key="1">
    <source>
        <dbReference type="Proteomes" id="UP000515153"/>
    </source>
</evidence>
<protein>
    <submittedName>
        <fullName evidence="2">Uncharacterized protein</fullName>
    </submittedName>
</protein>
<reference evidence="2" key="2">
    <citation type="submission" date="2019-10" db="EMBL/GenBank/DDBJ databases">
        <authorList>
            <consortium name="NCBI Genome Project"/>
        </authorList>
    </citation>
    <scope>NUCLEOTIDE SEQUENCE</scope>
    <source>
        <strain evidence="2">NI907</strain>
    </source>
</reference>
<dbReference type="GeneID" id="41959712"/>
<proteinExistence type="predicted"/>
<sequence>MNSFLVSFHVNGPAPSLLHVSPGSVRPSIHIYTLYPLLVGSDVIPS</sequence>
<dbReference type="AlphaFoldDB" id="A0A6P8BF10"/>
<evidence type="ECO:0000313" key="2">
    <source>
        <dbReference type="RefSeq" id="XP_030985676.1"/>
    </source>
</evidence>
<name>A0A6P8BF10_PYRGI</name>
<organism evidence="1 2">
    <name type="scientific">Pyricularia grisea</name>
    <name type="common">Crabgrass-specific blast fungus</name>
    <name type="synonym">Magnaporthe grisea</name>
    <dbReference type="NCBI Taxonomy" id="148305"/>
    <lineage>
        <taxon>Eukaryota</taxon>
        <taxon>Fungi</taxon>
        <taxon>Dikarya</taxon>
        <taxon>Ascomycota</taxon>
        <taxon>Pezizomycotina</taxon>
        <taxon>Sordariomycetes</taxon>
        <taxon>Sordariomycetidae</taxon>
        <taxon>Magnaporthales</taxon>
        <taxon>Pyriculariaceae</taxon>
        <taxon>Pyricularia</taxon>
    </lineage>
</organism>
<dbReference type="Proteomes" id="UP000515153">
    <property type="component" value="Unplaced"/>
</dbReference>
<accession>A0A6P8BF10</accession>
<dbReference type="KEGG" id="pgri:PgNI_04760"/>
<reference evidence="2" key="3">
    <citation type="submission" date="2025-08" db="UniProtKB">
        <authorList>
            <consortium name="RefSeq"/>
        </authorList>
    </citation>
    <scope>IDENTIFICATION</scope>
    <source>
        <strain evidence="2">NI907</strain>
    </source>
</reference>
<reference evidence="2" key="1">
    <citation type="journal article" date="2019" name="Mol. Biol. Evol.">
        <title>Blast fungal genomes show frequent chromosomal changes, gene gains and losses, and effector gene turnover.</title>
        <authorList>
            <person name="Gomez Luciano L.B."/>
            <person name="Jason Tsai I."/>
            <person name="Chuma I."/>
            <person name="Tosa Y."/>
            <person name="Chen Y.H."/>
            <person name="Li J.Y."/>
            <person name="Li M.Y."/>
            <person name="Jade Lu M.Y."/>
            <person name="Nakayashiki H."/>
            <person name="Li W.H."/>
        </authorList>
    </citation>
    <scope>NUCLEOTIDE SEQUENCE</scope>
    <source>
        <strain evidence="2">NI907</strain>
    </source>
</reference>